<accession>X1QT13</accession>
<proteinExistence type="predicted"/>
<protein>
    <submittedName>
        <fullName evidence="1">Uncharacterized protein</fullName>
    </submittedName>
</protein>
<evidence type="ECO:0000313" key="1">
    <source>
        <dbReference type="EMBL" id="GAI54025.1"/>
    </source>
</evidence>
<comment type="caution">
    <text evidence="1">The sequence shown here is derived from an EMBL/GenBank/DDBJ whole genome shotgun (WGS) entry which is preliminary data.</text>
</comment>
<organism evidence="1">
    <name type="scientific">marine sediment metagenome</name>
    <dbReference type="NCBI Taxonomy" id="412755"/>
    <lineage>
        <taxon>unclassified sequences</taxon>
        <taxon>metagenomes</taxon>
        <taxon>ecological metagenomes</taxon>
    </lineage>
</organism>
<reference evidence="1" key="1">
    <citation type="journal article" date="2014" name="Front. Microbiol.">
        <title>High frequency of phylogenetically diverse reductive dehalogenase-homologous genes in deep subseafloor sedimentary metagenomes.</title>
        <authorList>
            <person name="Kawai M."/>
            <person name="Futagami T."/>
            <person name="Toyoda A."/>
            <person name="Takaki Y."/>
            <person name="Nishi S."/>
            <person name="Hori S."/>
            <person name="Arai W."/>
            <person name="Tsubouchi T."/>
            <person name="Morono Y."/>
            <person name="Uchiyama I."/>
            <person name="Ito T."/>
            <person name="Fujiyama A."/>
            <person name="Inagaki F."/>
            <person name="Takami H."/>
        </authorList>
    </citation>
    <scope>NUCLEOTIDE SEQUENCE</scope>
    <source>
        <strain evidence="1">Expedition CK06-06</strain>
    </source>
</reference>
<name>X1QT13_9ZZZZ</name>
<dbReference type="EMBL" id="BARV01039101">
    <property type="protein sequence ID" value="GAI54025.1"/>
    <property type="molecule type" value="Genomic_DNA"/>
</dbReference>
<sequence length="74" mass="8503">MSFFGRSWLEAYARWREDYLTKHPEKRLFSWLFGGLESIPAPEEPIITVDPEIKKRGIWVVVLLGLVLALGGTD</sequence>
<dbReference type="AlphaFoldDB" id="X1QT13"/>
<gene>
    <name evidence="1" type="ORF">S06H3_60029</name>
</gene>